<dbReference type="PROSITE" id="PS50966">
    <property type="entry name" value="ZF_SWIM"/>
    <property type="match status" value="1"/>
</dbReference>
<evidence type="ECO:0000256" key="1">
    <source>
        <dbReference type="ARBA" id="ARBA00022723"/>
    </source>
</evidence>
<protein>
    <recommendedName>
        <fullName evidence="5">SWIM-type domain-containing protein</fullName>
    </recommendedName>
</protein>
<dbReference type="InterPro" id="IPR007527">
    <property type="entry name" value="Znf_SWIM"/>
</dbReference>
<evidence type="ECO:0000259" key="5">
    <source>
        <dbReference type="PROSITE" id="PS50966"/>
    </source>
</evidence>
<proteinExistence type="predicted"/>
<dbReference type="OrthoDB" id="1937322at2759"/>
<reference evidence="6 7" key="1">
    <citation type="journal article" date="2020" name="IScience">
        <title>Genome Sequencing of the Endangered Kingdonia uniflora (Circaeasteraceae, Ranunculales) Reveals Potential Mechanisms of Evolutionary Specialization.</title>
        <authorList>
            <person name="Sun Y."/>
            <person name="Deng T."/>
            <person name="Zhang A."/>
            <person name="Moore M.J."/>
            <person name="Landis J.B."/>
            <person name="Lin N."/>
            <person name="Zhang H."/>
            <person name="Zhang X."/>
            <person name="Huang J."/>
            <person name="Zhang X."/>
            <person name="Sun H."/>
            <person name="Wang H."/>
        </authorList>
    </citation>
    <scope>NUCLEOTIDE SEQUENCE [LARGE SCALE GENOMIC DNA]</scope>
    <source>
        <strain evidence="6">TB1705</strain>
        <tissue evidence="6">Leaf</tissue>
    </source>
</reference>
<gene>
    <name evidence="6" type="ORF">GIB67_032704</name>
</gene>
<sequence length="132" mass="15184">MSQARLTPSAMDHCESRKLVADSLTYRVRTIRHHFQKTSYGRTNSVNIEDGTCSCRWWKTIGIPCEHIVRALGLANIDPTTPVSEFFINDTYKVAYKPIWIPISRIEQWEIFKTNSRVRAPIPTVQAGRPHT</sequence>
<accession>A0A7J7MW88</accession>
<dbReference type="GO" id="GO:0008270">
    <property type="term" value="F:zinc ion binding"/>
    <property type="evidence" value="ECO:0007669"/>
    <property type="project" value="UniProtKB-KW"/>
</dbReference>
<keyword evidence="3" id="KW-0862">Zinc</keyword>
<evidence type="ECO:0000313" key="6">
    <source>
        <dbReference type="EMBL" id="KAF6159087.1"/>
    </source>
</evidence>
<dbReference type="AlphaFoldDB" id="A0A7J7MW88"/>
<dbReference type="Proteomes" id="UP000541444">
    <property type="component" value="Unassembled WGS sequence"/>
</dbReference>
<keyword evidence="7" id="KW-1185">Reference proteome</keyword>
<dbReference type="EMBL" id="JACGCM010001204">
    <property type="protein sequence ID" value="KAF6159087.1"/>
    <property type="molecule type" value="Genomic_DNA"/>
</dbReference>
<evidence type="ECO:0000256" key="2">
    <source>
        <dbReference type="ARBA" id="ARBA00022771"/>
    </source>
</evidence>
<evidence type="ECO:0000313" key="7">
    <source>
        <dbReference type="Proteomes" id="UP000541444"/>
    </source>
</evidence>
<dbReference type="SMART" id="SM00575">
    <property type="entry name" value="ZnF_PMZ"/>
    <property type="match status" value="1"/>
</dbReference>
<comment type="caution">
    <text evidence="6">The sequence shown here is derived from an EMBL/GenBank/DDBJ whole genome shotgun (WGS) entry which is preliminary data.</text>
</comment>
<evidence type="ECO:0000256" key="4">
    <source>
        <dbReference type="PROSITE-ProRule" id="PRU00325"/>
    </source>
</evidence>
<keyword evidence="1" id="KW-0479">Metal-binding</keyword>
<dbReference type="Pfam" id="PF04434">
    <property type="entry name" value="SWIM"/>
    <property type="match status" value="1"/>
</dbReference>
<organism evidence="6 7">
    <name type="scientific">Kingdonia uniflora</name>
    <dbReference type="NCBI Taxonomy" id="39325"/>
    <lineage>
        <taxon>Eukaryota</taxon>
        <taxon>Viridiplantae</taxon>
        <taxon>Streptophyta</taxon>
        <taxon>Embryophyta</taxon>
        <taxon>Tracheophyta</taxon>
        <taxon>Spermatophyta</taxon>
        <taxon>Magnoliopsida</taxon>
        <taxon>Ranunculales</taxon>
        <taxon>Circaeasteraceae</taxon>
        <taxon>Kingdonia</taxon>
    </lineage>
</organism>
<evidence type="ECO:0000256" key="3">
    <source>
        <dbReference type="ARBA" id="ARBA00022833"/>
    </source>
</evidence>
<dbReference type="InterPro" id="IPR006564">
    <property type="entry name" value="Znf_PMZ"/>
</dbReference>
<keyword evidence="2 4" id="KW-0863">Zinc-finger</keyword>
<feature type="domain" description="SWIM-type" evidence="5">
    <location>
        <begin position="44"/>
        <end position="76"/>
    </location>
</feature>
<name>A0A7J7MW88_9MAGN</name>